<evidence type="ECO:0000256" key="8">
    <source>
        <dbReference type="SAM" id="MobiDB-lite"/>
    </source>
</evidence>
<evidence type="ECO:0000313" key="13">
    <source>
        <dbReference type="Proteomes" id="UP000292052"/>
    </source>
</evidence>
<evidence type="ECO:0000259" key="9">
    <source>
        <dbReference type="PROSITE" id="PS50102"/>
    </source>
</evidence>
<keyword evidence="4" id="KW-0805">Transcription regulation</keyword>
<dbReference type="SUPFAM" id="SSF54928">
    <property type="entry name" value="RNA-binding domain, RBD"/>
    <property type="match status" value="1"/>
</dbReference>
<dbReference type="GO" id="GO:1990904">
    <property type="term" value="C:ribonucleoprotein complex"/>
    <property type="evidence" value="ECO:0007669"/>
    <property type="project" value="UniProtKB-UniRule"/>
</dbReference>
<keyword evidence="3 7" id="KW-0694">RNA-binding</keyword>
<evidence type="ECO:0000256" key="7">
    <source>
        <dbReference type="PROSITE-ProRule" id="PRU00332"/>
    </source>
</evidence>
<keyword evidence="6" id="KW-0539">Nucleus</keyword>
<dbReference type="GO" id="GO:0006396">
    <property type="term" value="P:RNA processing"/>
    <property type="evidence" value="ECO:0007669"/>
    <property type="project" value="InterPro"/>
</dbReference>
<comment type="caution">
    <text evidence="12">The sequence shown here is derived from an EMBL/GenBank/DDBJ whole genome shotgun (WGS) entry which is preliminary data.</text>
</comment>
<dbReference type="Pfam" id="PF08777">
    <property type="entry name" value="RRM_3"/>
    <property type="match status" value="1"/>
</dbReference>
<dbReference type="InterPro" id="IPR036390">
    <property type="entry name" value="WH_DNA-bd_sf"/>
</dbReference>
<dbReference type="OrthoDB" id="439993at2759"/>
<dbReference type="InterPro" id="IPR002344">
    <property type="entry name" value="Lupus_La"/>
</dbReference>
<protein>
    <submittedName>
        <fullName evidence="12">La-related protein 7</fullName>
    </submittedName>
</protein>
<keyword evidence="5" id="KW-0804">Transcription</keyword>
<dbReference type="Pfam" id="PF00076">
    <property type="entry name" value="RRM_1"/>
    <property type="match status" value="1"/>
</dbReference>
<feature type="domain" description="RRM" evidence="9">
    <location>
        <begin position="79"/>
        <end position="175"/>
    </location>
</feature>
<keyword evidence="13" id="KW-1185">Reference proteome</keyword>
<dbReference type="SMART" id="SM00715">
    <property type="entry name" value="LA"/>
    <property type="match status" value="1"/>
</dbReference>
<dbReference type="SUPFAM" id="SSF46785">
    <property type="entry name" value="Winged helix' DNA-binding domain"/>
    <property type="match status" value="1"/>
</dbReference>
<sequence>MESETTEHENPNDEQIHKKGRHHVDLNVFLKFNKIRKLTCNIEDIQKAIKKSKLIELSEDKSSVCRKEPVKEKTNVDECTIYVERIKTDATHEWITSVFSEFGNVVYVSIPKYKHNNAVKGFAFVEFNNENEAQNALNYFESIGCKMPSNVEPEELCSIATFEGNEKYPTSNTKNLSKKRKISEIEDVKDNEEKKHKLETGEVSESDDTENKKKKKLKKEHKKKNYIKELGLQVLSKKEWKKMRNRYLDLQKKKMHEFKRHLLKARFSQANYDDKFKKPNENPEQRKTEKMLSKLEFVEGVINELKLSCSDIKYVDIPNPGSEDVYVRFNTSNGAKSFCNQEVAGKKVILEGDEENSYWDRILQNREDKFKKQNKKQRGRDKLLKK</sequence>
<feature type="domain" description="XRRM" evidence="11">
    <location>
        <begin position="276"/>
        <end position="386"/>
    </location>
</feature>
<dbReference type="PANTHER" id="PTHR22792">
    <property type="entry name" value="LUPUS LA PROTEIN-RELATED"/>
    <property type="match status" value="1"/>
</dbReference>
<name>A0A482VY23_ASBVE</name>
<evidence type="ECO:0000256" key="3">
    <source>
        <dbReference type="ARBA" id="ARBA00022884"/>
    </source>
</evidence>
<dbReference type="EMBL" id="QDEB01050410">
    <property type="protein sequence ID" value="RZC37674.1"/>
    <property type="molecule type" value="Genomic_DNA"/>
</dbReference>
<dbReference type="InterPro" id="IPR014886">
    <property type="entry name" value="La_xRRM"/>
</dbReference>
<dbReference type="SMART" id="SM00360">
    <property type="entry name" value="RRM"/>
    <property type="match status" value="1"/>
</dbReference>
<dbReference type="Gene3D" id="3.30.70.330">
    <property type="match status" value="2"/>
</dbReference>
<comment type="subcellular location">
    <subcellularLocation>
        <location evidence="1">Nucleus</location>
    </subcellularLocation>
</comment>
<feature type="domain" description="HTH La-type RNA-binding" evidence="10">
    <location>
        <begin position="1"/>
        <end position="74"/>
    </location>
</feature>
<dbReference type="AlphaFoldDB" id="A0A482VY23"/>
<dbReference type="InterPro" id="IPR000504">
    <property type="entry name" value="RRM_dom"/>
</dbReference>
<evidence type="ECO:0000256" key="4">
    <source>
        <dbReference type="ARBA" id="ARBA00023015"/>
    </source>
</evidence>
<evidence type="ECO:0000256" key="2">
    <source>
        <dbReference type="ARBA" id="ARBA00008680"/>
    </source>
</evidence>
<evidence type="ECO:0000259" key="11">
    <source>
        <dbReference type="PROSITE" id="PS51939"/>
    </source>
</evidence>
<dbReference type="PROSITE" id="PS50961">
    <property type="entry name" value="HTH_LA"/>
    <property type="match status" value="1"/>
</dbReference>
<dbReference type="PANTHER" id="PTHR22792:SF62">
    <property type="entry name" value="LA-RELATED PROTEIN 7"/>
    <property type="match status" value="1"/>
</dbReference>
<feature type="compositionally biased region" description="Basic and acidic residues" evidence="8">
    <location>
        <begin position="187"/>
        <end position="200"/>
    </location>
</feature>
<dbReference type="InterPro" id="IPR036388">
    <property type="entry name" value="WH-like_DNA-bd_sf"/>
</dbReference>
<evidence type="ECO:0000259" key="10">
    <source>
        <dbReference type="PROSITE" id="PS50961"/>
    </source>
</evidence>
<feature type="non-terminal residue" evidence="12">
    <location>
        <position position="386"/>
    </location>
</feature>
<evidence type="ECO:0000313" key="12">
    <source>
        <dbReference type="EMBL" id="RZC37674.1"/>
    </source>
</evidence>
<evidence type="ECO:0000256" key="5">
    <source>
        <dbReference type="ARBA" id="ARBA00023163"/>
    </source>
</evidence>
<dbReference type="GO" id="GO:0005634">
    <property type="term" value="C:nucleus"/>
    <property type="evidence" value="ECO:0007669"/>
    <property type="project" value="UniProtKB-SubCell"/>
</dbReference>
<dbReference type="PRINTS" id="PR00302">
    <property type="entry name" value="LUPUSLA"/>
</dbReference>
<dbReference type="STRING" id="1661398.A0A482VY23"/>
<dbReference type="Gene3D" id="1.10.10.10">
    <property type="entry name" value="Winged helix-like DNA-binding domain superfamily/Winged helix DNA-binding domain"/>
    <property type="match status" value="1"/>
</dbReference>
<accession>A0A482VY23</accession>
<comment type="similarity">
    <text evidence="2">Belongs to the LARP7 family.</text>
</comment>
<dbReference type="Proteomes" id="UP000292052">
    <property type="component" value="Unassembled WGS sequence"/>
</dbReference>
<dbReference type="InterPro" id="IPR006630">
    <property type="entry name" value="La_HTH"/>
</dbReference>
<dbReference type="InterPro" id="IPR012677">
    <property type="entry name" value="Nucleotide-bd_a/b_plait_sf"/>
</dbReference>
<evidence type="ECO:0000256" key="1">
    <source>
        <dbReference type="ARBA" id="ARBA00004123"/>
    </source>
</evidence>
<dbReference type="GO" id="GO:0003723">
    <property type="term" value="F:RNA binding"/>
    <property type="evidence" value="ECO:0007669"/>
    <property type="project" value="UniProtKB-UniRule"/>
</dbReference>
<feature type="region of interest" description="Disordered" evidence="8">
    <location>
        <begin position="187"/>
        <end position="220"/>
    </location>
</feature>
<gene>
    <name evidence="12" type="ORF">BDFB_007183</name>
</gene>
<dbReference type="InterPro" id="IPR045180">
    <property type="entry name" value="La_dom_prot"/>
</dbReference>
<evidence type="ECO:0000256" key="6">
    <source>
        <dbReference type="ARBA" id="ARBA00023242"/>
    </source>
</evidence>
<dbReference type="PROSITE" id="PS51939">
    <property type="entry name" value="XRRM"/>
    <property type="match status" value="1"/>
</dbReference>
<reference evidence="12 13" key="1">
    <citation type="submission" date="2017-03" db="EMBL/GenBank/DDBJ databases">
        <title>Genome of the blue death feigning beetle - Asbolus verrucosus.</title>
        <authorList>
            <person name="Rider S.D."/>
        </authorList>
    </citation>
    <scope>NUCLEOTIDE SEQUENCE [LARGE SCALE GENOMIC DNA]</scope>
    <source>
        <strain evidence="12">Butters</strain>
        <tissue evidence="12">Head and leg muscle</tissue>
    </source>
</reference>
<organism evidence="12 13">
    <name type="scientific">Asbolus verrucosus</name>
    <name type="common">Desert ironclad beetle</name>
    <dbReference type="NCBI Taxonomy" id="1661398"/>
    <lineage>
        <taxon>Eukaryota</taxon>
        <taxon>Metazoa</taxon>
        <taxon>Ecdysozoa</taxon>
        <taxon>Arthropoda</taxon>
        <taxon>Hexapoda</taxon>
        <taxon>Insecta</taxon>
        <taxon>Pterygota</taxon>
        <taxon>Neoptera</taxon>
        <taxon>Endopterygota</taxon>
        <taxon>Coleoptera</taxon>
        <taxon>Polyphaga</taxon>
        <taxon>Cucujiformia</taxon>
        <taxon>Tenebrionidae</taxon>
        <taxon>Pimeliinae</taxon>
        <taxon>Asbolus</taxon>
    </lineage>
</organism>
<dbReference type="InterPro" id="IPR035979">
    <property type="entry name" value="RBD_domain_sf"/>
</dbReference>
<dbReference type="PROSITE" id="PS50102">
    <property type="entry name" value="RRM"/>
    <property type="match status" value="1"/>
</dbReference>
<proteinExistence type="inferred from homology"/>